<keyword evidence="2" id="KW-1185">Reference proteome</keyword>
<comment type="caution">
    <text evidence="1">The sequence shown here is derived from an EMBL/GenBank/DDBJ whole genome shotgun (WGS) entry which is preliminary data.</text>
</comment>
<gene>
    <name evidence="1" type="ORF">BpHYR1_024128</name>
</gene>
<reference evidence="1 2" key="1">
    <citation type="journal article" date="2018" name="Sci. Rep.">
        <title>Genomic signatures of local adaptation to the degree of environmental predictability in rotifers.</title>
        <authorList>
            <person name="Franch-Gras L."/>
            <person name="Hahn C."/>
            <person name="Garcia-Roger E.M."/>
            <person name="Carmona M.J."/>
            <person name="Serra M."/>
            <person name="Gomez A."/>
        </authorList>
    </citation>
    <scope>NUCLEOTIDE SEQUENCE [LARGE SCALE GENOMIC DNA]</scope>
    <source>
        <strain evidence="1">HYR1</strain>
    </source>
</reference>
<evidence type="ECO:0000313" key="1">
    <source>
        <dbReference type="EMBL" id="RNA45028.1"/>
    </source>
</evidence>
<protein>
    <submittedName>
        <fullName evidence="1">Uncharacterized protein</fullName>
    </submittedName>
</protein>
<dbReference type="EMBL" id="REGN01000038">
    <property type="protein sequence ID" value="RNA45028.1"/>
    <property type="molecule type" value="Genomic_DNA"/>
</dbReference>
<organism evidence="1 2">
    <name type="scientific">Brachionus plicatilis</name>
    <name type="common">Marine rotifer</name>
    <name type="synonym">Brachionus muelleri</name>
    <dbReference type="NCBI Taxonomy" id="10195"/>
    <lineage>
        <taxon>Eukaryota</taxon>
        <taxon>Metazoa</taxon>
        <taxon>Spiralia</taxon>
        <taxon>Gnathifera</taxon>
        <taxon>Rotifera</taxon>
        <taxon>Eurotatoria</taxon>
        <taxon>Monogononta</taxon>
        <taxon>Pseudotrocha</taxon>
        <taxon>Ploima</taxon>
        <taxon>Brachionidae</taxon>
        <taxon>Brachionus</taxon>
    </lineage>
</organism>
<name>A0A3M7TAV9_BRAPC</name>
<dbReference type="Proteomes" id="UP000276133">
    <property type="component" value="Unassembled WGS sequence"/>
</dbReference>
<dbReference type="AlphaFoldDB" id="A0A3M7TAV9"/>
<evidence type="ECO:0000313" key="2">
    <source>
        <dbReference type="Proteomes" id="UP000276133"/>
    </source>
</evidence>
<proteinExistence type="predicted"/>
<sequence length="97" mass="10704">MKKNYLSTAARRGLGHFVGPARRGLPSRPCRPCVRPKCSAMPAIVFDHVLKISPCGDLIKVTSQVQVKTLTCLENLKITTWSNTMAGMAEHFGRHGR</sequence>
<accession>A0A3M7TAV9</accession>